<feature type="transmembrane region" description="Helical" evidence="2">
    <location>
        <begin position="178"/>
        <end position="199"/>
    </location>
</feature>
<feature type="transmembrane region" description="Helical" evidence="2">
    <location>
        <begin position="6"/>
        <end position="26"/>
    </location>
</feature>
<evidence type="ECO:0000313" key="3">
    <source>
        <dbReference type="EMBL" id="GFH15194.1"/>
    </source>
</evidence>
<keyword evidence="2" id="KW-0472">Membrane</keyword>
<feature type="transmembrane region" description="Helical" evidence="2">
    <location>
        <begin position="115"/>
        <end position="133"/>
    </location>
</feature>
<dbReference type="Proteomes" id="UP000485058">
    <property type="component" value="Unassembled WGS sequence"/>
</dbReference>
<reference evidence="3 4" key="1">
    <citation type="submission" date="2020-02" db="EMBL/GenBank/DDBJ databases">
        <title>Draft genome sequence of Haematococcus lacustris strain NIES-144.</title>
        <authorList>
            <person name="Morimoto D."/>
            <person name="Nakagawa S."/>
            <person name="Yoshida T."/>
            <person name="Sawayama S."/>
        </authorList>
    </citation>
    <scope>NUCLEOTIDE SEQUENCE [LARGE SCALE GENOMIC DNA]</scope>
    <source>
        <strain evidence="3 4">NIES-144</strain>
    </source>
</reference>
<feature type="transmembrane region" description="Helical" evidence="2">
    <location>
        <begin position="304"/>
        <end position="323"/>
    </location>
</feature>
<evidence type="ECO:0000256" key="2">
    <source>
        <dbReference type="SAM" id="Phobius"/>
    </source>
</evidence>
<dbReference type="GO" id="GO:0042910">
    <property type="term" value="F:xenobiotic transmembrane transporter activity"/>
    <property type="evidence" value="ECO:0007669"/>
    <property type="project" value="InterPro"/>
</dbReference>
<keyword evidence="4" id="KW-1185">Reference proteome</keyword>
<dbReference type="AlphaFoldDB" id="A0A699Z8M4"/>
<sequence>MAWPLLLNLTSSYAVSLITLAFVGHIGKEAYGHGNLAELPPIFQRTLMFLWLHALPVTAMLLAVPKVLAQQGGDPQLAAMALSYMQLLIPGVWMECLARSLNRILVAQRIARPQMGVALLVVPLHMATNYLLIHKLKGWPAFAALAYPACFMRCAESLGFSLMTLAAGHPDDESGAPLMLFMGFTALSITASTFVGNALGAGDARQAKVAALASVLGAPLLWLLVALVLLEPHSQAALIALFTDGSEPNLVLLDGCQTVMTGVLSGAGKQRIGAVTNLVAFYAIAIPTALHLAFSQGLGVEGMYMGMALGPLVQALTFFVVILRMRWGAEAARASAVASGGRGGH</sequence>
<dbReference type="EMBL" id="BLLF01000818">
    <property type="protein sequence ID" value="GFH15194.1"/>
    <property type="molecule type" value="Genomic_DNA"/>
</dbReference>
<name>A0A699Z8M4_HAELA</name>
<feature type="transmembrane region" description="Helical" evidence="2">
    <location>
        <begin position="279"/>
        <end position="298"/>
    </location>
</feature>
<feature type="transmembrane region" description="Helical" evidence="2">
    <location>
        <begin position="211"/>
        <end position="230"/>
    </location>
</feature>
<dbReference type="Pfam" id="PF01554">
    <property type="entry name" value="MatE"/>
    <property type="match status" value="1"/>
</dbReference>
<protein>
    <submittedName>
        <fullName evidence="3">Integral membrane protein</fullName>
    </submittedName>
</protein>
<evidence type="ECO:0000256" key="1">
    <source>
        <dbReference type="ARBA" id="ARBA00010199"/>
    </source>
</evidence>
<keyword evidence="2" id="KW-1133">Transmembrane helix</keyword>
<comment type="similarity">
    <text evidence="1">Belongs to the multi antimicrobial extrusion (MATE) (TC 2.A.66.1) family.</text>
</comment>
<dbReference type="PANTHER" id="PTHR11206">
    <property type="entry name" value="MULTIDRUG RESISTANCE PROTEIN"/>
    <property type="match status" value="1"/>
</dbReference>
<dbReference type="InterPro" id="IPR002528">
    <property type="entry name" value="MATE_fam"/>
</dbReference>
<proteinExistence type="inferred from homology"/>
<feature type="transmembrane region" description="Helical" evidence="2">
    <location>
        <begin position="47"/>
        <end position="65"/>
    </location>
</feature>
<dbReference type="GO" id="GO:0016020">
    <property type="term" value="C:membrane"/>
    <property type="evidence" value="ECO:0007669"/>
    <property type="project" value="InterPro"/>
</dbReference>
<organism evidence="3 4">
    <name type="scientific">Haematococcus lacustris</name>
    <name type="common">Green alga</name>
    <name type="synonym">Haematococcus pluvialis</name>
    <dbReference type="NCBI Taxonomy" id="44745"/>
    <lineage>
        <taxon>Eukaryota</taxon>
        <taxon>Viridiplantae</taxon>
        <taxon>Chlorophyta</taxon>
        <taxon>core chlorophytes</taxon>
        <taxon>Chlorophyceae</taxon>
        <taxon>CS clade</taxon>
        <taxon>Chlamydomonadales</taxon>
        <taxon>Haematococcaceae</taxon>
        <taxon>Haematococcus</taxon>
    </lineage>
</organism>
<gene>
    <name evidence="3" type="ORF">HaLaN_11377</name>
</gene>
<evidence type="ECO:0000313" key="4">
    <source>
        <dbReference type="Proteomes" id="UP000485058"/>
    </source>
</evidence>
<dbReference type="GO" id="GO:0015297">
    <property type="term" value="F:antiporter activity"/>
    <property type="evidence" value="ECO:0007669"/>
    <property type="project" value="InterPro"/>
</dbReference>
<comment type="caution">
    <text evidence="3">The sequence shown here is derived from an EMBL/GenBank/DDBJ whole genome shotgun (WGS) entry which is preliminary data.</text>
</comment>
<accession>A0A699Z8M4</accession>
<keyword evidence="2" id="KW-0812">Transmembrane</keyword>